<dbReference type="CDD" id="cd04301">
    <property type="entry name" value="NAT_SF"/>
    <property type="match status" value="1"/>
</dbReference>
<dbReference type="EMBL" id="FN563149">
    <property type="protein sequence ID" value="CBH49721.1"/>
    <property type="molecule type" value="Genomic_DNA"/>
</dbReference>
<dbReference type="RefSeq" id="WP_013416979.1">
    <property type="nucleotide sequence ID" value="NC_014659.1"/>
</dbReference>
<evidence type="ECO:0000256" key="2">
    <source>
        <dbReference type="ARBA" id="ARBA00023315"/>
    </source>
</evidence>
<dbReference type="PANTHER" id="PTHR43800">
    <property type="entry name" value="PEPTIDYL-LYSINE N-ACETYLTRANSFERASE YJAB"/>
    <property type="match status" value="1"/>
</dbReference>
<dbReference type="KEGG" id="req:REQ_37340"/>
<dbReference type="PROSITE" id="PS51186">
    <property type="entry name" value="GNAT"/>
    <property type="match status" value="1"/>
</dbReference>
<dbReference type="PANTHER" id="PTHR43800:SF1">
    <property type="entry name" value="PEPTIDYL-LYSINE N-ACETYLTRANSFERASE YJAB"/>
    <property type="match status" value="1"/>
</dbReference>
<name>A0A3S5YAX6_RHOH1</name>
<feature type="domain" description="N-acetyltransferase" evidence="3">
    <location>
        <begin position="1"/>
        <end position="150"/>
    </location>
</feature>
<evidence type="ECO:0000259" key="3">
    <source>
        <dbReference type="PROSITE" id="PS51186"/>
    </source>
</evidence>
<protein>
    <submittedName>
        <fullName evidence="4">GNAT acetyltransferase</fullName>
    </submittedName>
</protein>
<organism evidence="4">
    <name type="scientific">Rhodococcus hoagii (strain 103S)</name>
    <name type="common">Rhodococcus equi</name>
    <dbReference type="NCBI Taxonomy" id="685727"/>
    <lineage>
        <taxon>Bacteria</taxon>
        <taxon>Bacillati</taxon>
        <taxon>Actinomycetota</taxon>
        <taxon>Actinomycetes</taxon>
        <taxon>Mycobacteriales</taxon>
        <taxon>Nocardiaceae</taxon>
        <taxon>Prescottella</taxon>
    </lineage>
</organism>
<dbReference type="Proteomes" id="UP001154400">
    <property type="component" value="Chromosome"/>
</dbReference>
<dbReference type="Gene3D" id="3.40.630.30">
    <property type="match status" value="1"/>
</dbReference>
<dbReference type="SUPFAM" id="SSF55729">
    <property type="entry name" value="Acyl-CoA N-acyltransferases (Nat)"/>
    <property type="match status" value="1"/>
</dbReference>
<keyword evidence="2" id="KW-0012">Acyltransferase</keyword>
<gene>
    <name evidence="4" type="ordered locus">REQ_37340</name>
</gene>
<proteinExistence type="predicted"/>
<keyword evidence="1" id="KW-0808">Transferase</keyword>
<evidence type="ECO:0000313" key="5">
    <source>
        <dbReference type="Proteomes" id="UP000006892"/>
    </source>
</evidence>
<reference evidence="4" key="1">
    <citation type="journal article" date="2010" name="PLoS Genet.">
        <title>The genome of a pathogenic rhodococcus: cooptive virulence underpinned by key gene acquisitions.</title>
        <authorList>
            <person name="Letek M."/>
            <person name="Gonzalez P."/>
            <person name="Macarthur I."/>
            <person name="Rodriguez H."/>
            <person name="Freeman T.C."/>
            <person name="Valero-Rello A."/>
            <person name="Blanco M."/>
            <person name="Buckley T."/>
            <person name="Cherevach I."/>
            <person name="Fahey R."/>
            <person name="Hapeshi A."/>
            <person name="Holdstock J."/>
            <person name="Leadon D."/>
            <person name="Navas J."/>
            <person name="Ocampo A."/>
            <person name="Quail M.A."/>
            <person name="Sanders M."/>
            <person name="Scortti M.M."/>
            <person name="Prescott J.F."/>
            <person name="Fogarty U."/>
            <person name="Meijer W.G."/>
            <person name="Parkhill J."/>
            <person name="Bentley S.D."/>
            <person name="Vazquez-Boland J.A."/>
        </authorList>
    </citation>
    <scope>NUCLEOTIDE SEQUENCE [LARGE SCALE GENOMIC DNA]</scope>
    <source>
        <strain evidence="4 5">103S</strain>
    </source>
</reference>
<dbReference type="AlphaFoldDB" id="A0A3S5YAX6"/>
<dbReference type="InterPro" id="IPR016181">
    <property type="entry name" value="Acyl_CoA_acyltransferase"/>
</dbReference>
<dbReference type="Pfam" id="PF00583">
    <property type="entry name" value="Acetyltransf_1"/>
    <property type="match status" value="1"/>
</dbReference>
<dbReference type="GO" id="GO:0016747">
    <property type="term" value="F:acyltransferase activity, transferring groups other than amino-acyl groups"/>
    <property type="evidence" value="ECO:0007669"/>
    <property type="project" value="InterPro"/>
</dbReference>
<sequence>MIRLAEPADLAYLPGIDVAAGAVFRDVGMAAVADDAPPPLTWFETHVAAGRVWVWGKRKQPPVAFCLVEVVDGTAHIAQISVHPDHARRGIGAALIAHLDQWARDRGLPEVTLTTFRDVPWNAPYYARLGFEVVADEDLGPGLRAVRELEVERGLDRWPRVVMTRHVPIEAPAGTDPAEG</sequence>
<evidence type="ECO:0000313" key="4">
    <source>
        <dbReference type="EMBL" id="CBH49721.1"/>
    </source>
</evidence>
<dbReference type="InterPro" id="IPR000182">
    <property type="entry name" value="GNAT_dom"/>
</dbReference>
<evidence type="ECO:0000256" key="1">
    <source>
        <dbReference type="ARBA" id="ARBA00022679"/>
    </source>
</evidence>
<accession>A0A3S5YAX6</accession>